<reference evidence="1 2" key="1">
    <citation type="submission" date="2021-11" db="EMBL/GenBank/DDBJ databases">
        <title>Black yeast isolated from Biological Soil Crust.</title>
        <authorList>
            <person name="Kurbessoian T."/>
        </authorList>
    </citation>
    <scope>NUCLEOTIDE SEQUENCE [LARGE SCALE GENOMIC DNA]</scope>
    <source>
        <strain evidence="1 2">CCFEE 5522</strain>
    </source>
</reference>
<dbReference type="AlphaFoldDB" id="A0AAV9J584"/>
<name>A0AAV9J584_9PEZI</name>
<organism evidence="1 2">
    <name type="scientific">Oleoguttula mirabilis</name>
    <dbReference type="NCBI Taxonomy" id="1507867"/>
    <lineage>
        <taxon>Eukaryota</taxon>
        <taxon>Fungi</taxon>
        <taxon>Dikarya</taxon>
        <taxon>Ascomycota</taxon>
        <taxon>Pezizomycotina</taxon>
        <taxon>Dothideomycetes</taxon>
        <taxon>Dothideomycetidae</taxon>
        <taxon>Mycosphaerellales</taxon>
        <taxon>Teratosphaeriaceae</taxon>
        <taxon>Oleoguttula</taxon>
    </lineage>
</organism>
<accession>A0AAV9J584</accession>
<gene>
    <name evidence="1" type="ORF">LTR36_009960</name>
</gene>
<protein>
    <submittedName>
        <fullName evidence="1">Uncharacterized protein</fullName>
    </submittedName>
</protein>
<comment type="caution">
    <text evidence="1">The sequence shown here is derived from an EMBL/GenBank/DDBJ whole genome shotgun (WGS) entry which is preliminary data.</text>
</comment>
<dbReference type="EMBL" id="JAVFHQ010000079">
    <property type="protein sequence ID" value="KAK4539918.1"/>
    <property type="molecule type" value="Genomic_DNA"/>
</dbReference>
<sequence length="202" mass="24432">MPTPQFYEEAQRLRLHHTNLAITDRPSSELIGYDDPREDTARLRHDDQVVSYRPRQTERAYANPYDYPNRYVGNIDGRPNFPHQPTDSWGAELYRTARTTETDHEWCFRMDSLYRQMQRDRDGEREREEVLKAEFDEEMIYRGELLSRGRRLRESSERRRDSLTRRLRGSRELQEELGRDLERRGDVVKRYRNDPLREDGSH</sequence>
<evidence type="ECO:0000313" key="1">
    <source>
        <dbReference type="EMBL" id="KAK4539918.1"/>
    </source>
</evidence>
<proteinExistence type="predicted"/>
<dbReference type="Proteomes" id="UP001324427">
    <property type="component" value="Unassembled WGS sequence"/>
</dbReference>
<keyword evidence="2" id="KW-1185">Reference proteome</keyword>
<evidence type="ECO:0000313" key="2">
    <source>
        <dbReference type="Proteomes" id="UP001324427"/>
    </source>
</evidence>